<sequence length="171" mass="18979">MRNSRHRWTRNRAQRHRAMKCRAPPTNEQSRGPRADSPDWDEILDNAELQREMAGESVAADLSDDTLFDDNELETLLTGETVEPLEGVGDAYVLATSDLDFDSDELDKPAASVDPVVPKAFSIREALGATRPVDLYARVLHSARDNFARRQHFQFGDLFGGPALLAGTLAD</sequence>
<protein>
    <submittedName>
        <fullName evidence="1">Uncharacterized protein</fullName>
    </submittedName>
</protein>
<comment type="caution">
    <text evidence="1">The sequence shown here is derived from an EMBL/GenBank/DDBJ whole genome shotgun (WGS) entry which is preliminary data.</text>
</comment>
<reference evidence="1" key="1">
    <citation type="submission" date="2024-12" db="EMBL/GenBank/DDBJ databases">
        <title>Comparative genomics and development of molecular markers within Purpureocillium lilacinum and among Purpureocillium species.</title>
        <authorList>
            <person name="Yeh Z.-Y."/>
            <person name="Ni N.-T."/>
            <person name="Lo P.-H."/>
            <person name="Mushyakhwo K."/>
            <person name="Lin C.-F."/>
            <person name="Nai Y.-S."/>
        </authorList>
    </citation>
    <scope>NUCLEOTIDE SEQUENCE</scope>
    <source>
        <strain evidence="1">NCHU-NPUST-175</strain>
    </source>
</reference>
<dbReference type="Proteomes" id="UP001638806">
    <property type="component" value="Unassembled WGS sequence"/>
</dbReference>
<evidence type="ECO:0000313" key="2">
    <source>
        <dbReference type="Proteomes" id="UP001638806"/>
    </source>
</evidence>
<keyword evidence="2" id="KW-1185">Reference proteome</keyword>
<evidence type="ECO:0000313" key="1">
    <source>
        <dbReference type="EMBL" id="KAL3953361.1"/>
    </source>
</evidence>
<organism evidence="1 2">
    <name type="scientific">Purpureocillium lilacinum</name>
    <name type="common">Paecilomyces lilacinus</name>
    <dbReference type="NCBI Taxonomy" id="33203"/>
    <lineage>
        <taxon>Eukaryota</taxon>
        <taxon>Fungi</taxon>
        <taxon>Dikarya</taxon>
        <taxon>Ascomycota</taxon>
        <taxon>Pezizomycotina</taxon>
        <taxon>Sordariomycetes</taxon>
        <taxon>Hypocreomycetidae</taxon>
        <taxon>Hypocreales</taxon>
        <taxon>Ophiocordycipitaceae</taxon>
        <taxon>Purpureocillium</taxon>
    </lineage>
</organism>
<dbReference type="EMBL" id="JBGNUJ010000012">
    <property type="protein sequence ID" value="KAL3953361.1"/>
    <property type="molecule type" value="Genomic_DNA"/>
</dbReference>
<gene>
    <name evidence="1" type="ORF">ACCO45_013304</name>
</gene>
<name>A0ACC4DAU6_PURLI</name>
<proteinExistence type="predicted"/>
<accession>A0ACC4DAU6</accession>